<reference evidence="2" key="1">
    <citation type="submission" date="2020-06" db="EMBL/GenBank/DDBJ databases">
        <authorList>
            <person name="Li T."/>
            <person name="Hu X."/>
            <person name="Zhang T."/>
            <person name="Song X."/>
            <person name="Zhang H."/>
            <person name="Dai N."/>
            <person name="Sheng W."/>
            <person name="Hou X."/>
            <person name="Wei L."/>
        </authorList>
    </citation>
    <scope>NUCLEOTIDE SEQUENCE</scope>
    <source>
        <strain evidence="2">G01</strain>
        <tissue evidence="2">Leaf</tissue>
    </source>
</reference>
<name>A0AAW2IKN9_9LAMI</name>
<proteinExistence type="predicted"/>
<dbReference type="EMBL" id="JACGWK010001774">
    <property type="protein sequence ID" value="KAL0282899.1"/>
    <property type="molecule type" value="Genomic_DNA"/>
</dbReference>
<accession>A0AAW2IKN9</accession>
<protein>
    <recommendedName>
        <fullName evidence="1">Retrotransposon gag domain-containing protein</fullName>
    </recommendedName>
</protein>
<organism evidence="2">
    <name type="scientific">Sesamum angustifolium</name>
    <dbReference type="NCBI Taxonomy" id="2727405"/>
    <lineage>
        <taxon>Eukaryota</taxon>
        <taxon>Viridiplantae</taxon>
        <taxon>Streptophyta</taxon>
        <taxon>Embryophyta</taxon>
        <taxon>Tracheophyta</taxon>
        <taxon>Spermatophyta</taxon>
        <taxon>Magnoliopsida</taxon>
        <taxon>eudicotyledons</taxon>
        <taxon>Gunneridae</taxon>
        <taxon>Pentapetalae</taxon>
        <taxon>asterids</taxon>
        <taxon>lamiids</taxon>
        <taxon>Lamiales</taxon>
        <taxon>Pedaliaceae</taxon>
        <taxon>Sesamum</taxon>
    </lineage>
</organism>
<reference evidence="2" key="2">
    <citation type="journal article" date="2024" name="Plant">
        <title>Genomic evolution and insights into agronomic trait innovations of Sesamum species.</title>
        <authorList>
            <person name="Miao H."/>
            <person name="Wang L."/>
            <person name="Qu L."/>
            <person name="Liu H."/>
            <person name="Sun Y."/>
            <person name="Le M."/>
            <person name="Wang Q."/>
            <person name="Wei S."/>
            <person name="Zheng Y."/>
            <person name="Lin W."/>
            <person name="Duan Y."/>
            <person name="Cao H."/>
            <person name="Xiong S."/>
            <person name="Wang X."/>
            <person name="Wei L."/>
            <person name="Li C."/>
            <person name="Ma Q."/>
            <person name="Ju M."/>
            <person name="Zhao R."/>
            <person name="Li G."/>
            <person name="Mu C."/>
            <person name="Tian Q."/>
            <person name="Mei H."/>
            <person name="Zhang T."/>
            <person name="Gao T."/>
            <person name="Zhang H."/>
        </authorList>
    </citation>
    <scope>NUCLEOTIDE SEQUENCE</scope>
    <source>
        <strain evidence="2">G01</strain>
    </source>
</reference>
<feature type="domain" description="Retrotransposon gag" evidence="1">
    <location>
        <begin position="3"/>
        <end position="46"/>
    </location>
</feature>
<gene>
    <name evidence="2" type="ORF">Sangu_2924300</name>
</gene>
<evidence type="ECO:0000313" key="2">
    <source>
        <dbReference type="EMBL" id="KAL0282899.1"/>
    </source>
</evidence>
<sequence length="57" mass="6357">MMEFLNLVQGDDQTVAEYELRFAALAKYALEAVVTQEDLVTALSRGYEENLMNGGVE</sequence>
<dbReference type="AlphaFoldDB" id="A0AAW2IKN9"/>
<dbReference type="Pfam" id="PF03732">
    <property type="entry name" value="Retrotrans_gag"/>
    <property type="match status" value="1"/>
</dbReference>
<comment type="caution">
    <text evidence="2">The sequence shown here is derived from an EMBL/GenBank/DDBJ whole genome shotgun (WGS) entry which is preliminary data.</text>
</comment>
<evidence type="ECO:0000259" key="1">
    <source>
        <dbReference type="Pfam" id="PF03732"/>
    </source>
</evidence>
<dbReference type="InterPro" id="IPR005162">
    <property type="entry name" value="Retrotrans_gag_dom"/>
</dbReference>